<accession>A0ABP2RHU2</accession>
<reference evidence="3 4" key="1">
    <citation type="submission" date="2012-08" db="EMBL/GenBank/DDBJ databases">
        <authorList>
            <person name="Harkins D.M."/>
            <person name="Durkin A.S."/>
            <person name="Selengut J.D."/>
            <person name="Sanka R."/>
            <person name="DePew J."/>
            <person name="Purushe J."/>
            <person name="Matthias M.A."/>
            <person name="Vinetz J.M."/>
            <person name="Sutton G.G."/>
            <person name="Nelson W.C."/>
            <person name="Fouts D.E."/>
        </authorList>
    </citation>
    <scope>NUCLEOTIDE SEQUENCE [LARGE SCALE GENOMIC DNA]</scope>
    <source>
        <strain evidence="3 4">MMD4847</strain>
    </source>
</reference>
<name>A0ABP2RHU2_9LEPT</name>
<dbReference type="RefSeq" id="WP_008590533.1">
    <property type="nucleotide sequence ID" value="NZ_AHOM02000004.1"/>
</dbReference>
<evidence type="ECO:0000256" key="1">
    <source>
        <dbReference type="SAM" id="SignalP"/>
    </source>
</evidence>
<keyword evidence="1" id="KW-0732">Signal</keyword>
<dbReference type="Proteomes" id="UP000018720">
    <property type="component" value="Unassembled WGS sequence"/>
</dbReference>
<evidence type="ECO:0000313" key="3">
    <source>
        <dbReference type="EMBL" id="EJZ42969.1"/>
    </source>
</evidence>
<keyword evidence="4" id="KW-1185">Reference proteome</keyword>
<feature type="chain" id="PRO_5046414152" description="Lcl C-terminal domain-containing protein" evidence="1">
    <location>
        <begin position="17"/>
        <end position="232"/>
    </location>
</feature>
<comment type="caution">
    <text evidence="3">The sequence shown here is derived from an EMBL/GenBank/DDBJ whole genome shotgun (WGS) entry which is preliminary data.</text>
</comment>
<evidence type="ECO:0000259" key="2">
    <source>
        <dbReference type="Pfam" id="PF07603"/>
    </source>
</evidence>
<protein>
    <recommendedName>
        <fullName evidence="2">Lcl C-terminal domain-containing protein</fullName>
    </recommendedName>
</protein>
<evidence type="ECO:0000313" key="4">
    <source>
        <dbReference type="Proteomes" id="UP000018720"/>
    </source>
</evidence>
<dbReference type="EMBL" id="AHOM02000004">
    <property type="protein sequence ID" value="EJZ42969.1"/>
    <property type="molecule type" value="Genomic_DNA"/>
</dbReference>
<organism evidence="3 4">
    <name type="scientific">Leptospira licerasiae str. MMD4847</name>
    <dbReference type="NCBI Taxonomy" id="1049971"/>
    <lineage>
        <taxon>Bacteria</taxon>
        <taxon>Pseudomonadati</taxon>
        <taxon>Spirochaetota</taxon>
        <taxon>Spirochaetia</taxon>
        <taxon>Leptospirales</taxon>
        <taxon>Leptospiraceae</taxon>
        <taxon>Leptospira</taxon>
    </lineage>
</organism>
<dbReference type="Pfam" id="PF07603">
    <property type="entry name" value="Lcl_C"/>
    <property type="match status" value="1"/>
</dbReference>
<feature type="domain" description="Lcl C-terminal" evidence="2">
    <location>
        <begin position="90"/>
        <end position="206"/>
    </location>
</feature>
<sequence length="232" mass="24475">MKRLTLLFLFSYLSLANCGSDSKQDLSGLLLLLAGGGGLNSFHCGQTVANPVTFANANDAYINSVNNDSFITALGGNNCGTATLVDNDNGTVTDSKNHFLWTLCTGFNSGTGTISLYDYVTGDCNAGSVTANDFNITQAEAETFCDNLTLAGHSDWMLPDAIQLYSLYSSTNPFALSSFGTKSSLARVGGAWSTTQRNSQSIVNVYGSATDRFFSTNATSTAISSFICVAKL</sequence>
<proteinExistence type="predicted"/>
<feature type="signal peptide" evidence="1">
    <location>
        <begin position="1"/>
        <end position="16"/>
    </location>
</feature>
<gene>
    <name evidence="3" type="ORF">LEP1GSC178_2875</name>
</gene>
<dbReference type="InterPro" id="IPR011460">
    <property type="entry name" value="Lcl_C"/>
</dbReference>